<dbReference type="EMBL" id="JANVFO010000061">
    <property type="protein sequence ID" value="KAJ3720727.1"/>
    <property type="molecule type" value="Genomic_DNA"/>
</dbReference>
<accession>A0AA38JCU0</accession>
<dbReference type="InterPro" id="IPR046700">
    <property type="entry name" value="DUF6570"/>
</dbReference>
<dbReference type="AlphaFoldDB" id="A0AA38JCU0"/>
<dbReference type="Proteomes" id="UP001176059">
    <property type="component" value="Unassembled WGS sequence"/>
</dbReference>
<organism evidence="2 3">
    <name type="scientific">Lentinula guzmanii</name>
    <dbReference type="NCBI Taxonomy" id="2804957"/>
    <lineage>
        <taxon>Eukaryota</taxon>
        <taxon>Fungi</taxon>
        <taxon>Dikarya</taxon>
        <taxon>Basidiomycota</taxon>
        <taxon>Agaricomycotina</taxon>
        <taxon>Agaricomycetes</taxon>
        <taxon>Agaricomycetidae</taxon>
        <taxon>Agaricales</taxon>
        <taxon>Marasmiineae</taxon>
        <taxon>Omphalotaceae</taxon>
        <taxon>Lentinula</taxon>
    </lineage>
</organism>
<evidence type="ECO:0000313" key="3">
    <source>
        <dbReference type="Proteomes" id="UP001176059"/>
    </source>
</evidence>
<reference evidence="2" key="1">
    <citation type="submission" date="2022-08" db="EMBL/GenBank/DDBJ databases">
        <authorList>
            <consortium name="DOE Joint Genome Institute"/>
            <person name="Min B."/>
            <person name="Sierra-Patev S."/>
            <person name="Naranjo-Ortiz M."/>
            <person name="Looney B."/>
            <person name="Konkel Z."/>
            <person name="Slot J.C."/>
            <person name="Sakamoto Y."/>
            <person name="Steenwyk J.L."/>
            <person name="Rokas A."/>
            <person name="Carro J."/>
            <person name="Camarero S."/>
            <person name="Ferreira P."/>
            <person name="Molpeceres G."/>
            <person name="Ruiz-duenas F.J."/>
            <person name="Serrano A."/>
            <person name="Henrissat B."/>
            <person name="Drula E."/>
            <person name="Hughes K.W."/>
            <person name="Mata J.L."/>
            <person name="Ishikawa N.K."/>
            <person name="Vargas-Isla R."/>
            <person name="Ushijima S."/>
            <person name="Smith C.A."/>
            <person name="Ahrendt S."/>
            <person name="Andreopoulos W."/>
            <person name="He G."/>
            <person name="LaButti K."/>
            <person name="Lipzen A."/>
            <person name="Ng V."/>
            <person name="Riley R."/>
            <person name="Sandor L."/>
            <person name="Barry K."/>
            <person name="Martinez A.T."/>
            <person name="Xiao Y."/>
            <person name="Gibbons J.G."/>
            <person name="Terashima K."/>
            <person name="Hibbett D.S."/>
            <person name="Grigoriev I.V."/>
        </authorList>
    </citation>
    <scope>NUCLEOTIDE SEQUENCE</scope>
    <source>
        <strain evidence="2">ET3784</strain>
    </source>
</reference>
<feature type="domain" description="DUF6570" evidence="1">
    <location>
        <begin position="3"/>
        <end position="91"/>
    </location>
</feature>
<gene>
    <name evidence="2" type="ORF">DFJ43DRAFT_1004860</name>
</gene>
<keyword evidence="3" id="KW-1185">Reference proteome</keyword>
<reference evidence="2" key="2">
    <citation type="journal article" date="2023" name="Proc. Natl. Acad. Sci. U.S.A.">
        <title>A global phylogenomic analysis of the shiitake genus Lentinula.</title>
        <authorList>
            <person name="Sierra-Patev S."/>
            <person name="Min B."/>
            <person name="Naranjo-Ortiz M."/>
            <person name="Looney B."/>
            <person name="Konkel Z."/>
            <person name="Slot J.C."/>
            <person name="Sakamoto Y."/>
            <person name="Steenwyk J.L."/>
            <person name="Rokas A."/>
            <person name="Carro J."/>
            <person name="Camarero S."/>
            <person name="Ferreira P."/>
            <person name="Molpeceres G."/>
            <person name="Ruiz-Duenas F.J."/>
            <person name="Serrano A."/>
            <person name="Henrissat B."/>
            <person name="Drula E."/>
            <person name="Hughes K.W."/>
            <person name="Mata J.L."/>
            <person name="Ishikawa N.K."/>
            <person name="Vargas-Isla R."/>
            <person name="Ushijima S."/>
            <person name="Smith C.A."/>
            <person name="Donoghue J."/>
            <person name="Ahrendt S."/>
            <person name="Andreopoulos W."/>
            <person name="He G."/>
            <person name="LaButti K."/>
            <person name="Lipzen A."/>
            <person name="Ng V."/>
            <person name="Riley R."/>
            <person name="Sandor L."/>
            <person name="Barry K."/>
            <person name="Martinez A.T."/>
            <person name="Xiao Y."/>
            <person name="Gibbons J.G."/>
            <person name="Terashima K."/>
            <person name="Grigoriev I.V."/>
            <person name="Hibbett D."/>
        </authorList>
    </citation>
    <scope>NUCLEOTIDE SEQUENCE</scope>
    <source>
        <strain evidence="2">ET3784</strain>
    </source>
</reference>
<proteinExistence type="predicted"/>
<evidence type="ECO:0000313" key="2">
    <source>
        <dbReference type="EMBL" id="KAJ3720727.1"/>
    </source>
</evidence>
<name>A0AA38JCU0_9AGAR</name>
<protein>
    <recommendedName>
        <fullName evidence="1">DUF6570 domain-containing protein</fullName>
    </recommendedName>
</protein>
<dbReference type="Pfam" id="PF20209">
    <property type="entry name" value="DUF6570"/>
    <property type="match status" value="1"/>
</dbReference>
<comment type="caution">
    <text evidence="2">The sequence shown here is derived from an EMBL/GenBank/DDBJ whole genome shotgun (WGS) entry which is preliminary data.</text>
</comment>
<evidence type="ECO:0000259" key="1">
    <source>
        <dbReference type="Pfam" id="PF20209"/>
    </source>
</evidence>
<sequence>MFKLELGPTGQYASRGNVCILPQEPGPLLTCLPPPVNELHDEISIILVGSPDAEITLDKLHKSPLLVRRLRIIEALRWLITHNPLYSDLDIYSIESNAAEYPDHGIPFPMQSIVRVNTNSEGQSYTQQANSEHFGPNVSLAGMPSTTLIDADSIDSTYTMRKLNALQKLQSQSHSFIKFPSGSTPLSTRQNCKVWGFLWPTLFPYGVGMMENDYVRSNRSIGFREIDFKPHIAHLLQSGPNHHFQTHLSFIFVVGNIIQRRETSFNAKLAVK</sequence>